<name>A0A1A9WFQ2_9MUSC</name>
<dbReference type="PROSITE" id="PS00028">
    <property type="entry name" value="ZINC_FINGER_C2H2_1"/>
    <property type="match status" value="2"/>
</dbReference>
<feature type="domain" description="C2H2-type" evidence="2">
    <location>
        <begin position="115"/>
        <end position="135"/>
    </location>
</feature>
<dbReference type="Proteomes" id="UP000091820">
    <property type="component" value="Unassembled WGS sequence"/>
</dbReference>
<accession>A0A1A9WFQ2</accession>
<protein>
    <recommendedName>
        <fullName evidence="2">C2H2-type domain-containing protein</fullName>
    </recommendedName>
</protein>
<dbReference type="InterPro" id="IPR036236">
    <property type="entry name" value="Znf_C2H2_sf"/>
</dbReference>
<reference evidence="3" key="2">
    <citation type="submission" date="2020-05" db="UniProtKB">
        <authorList>
            <consortium name="EnsemblMetazoa"/>
        </authorList>
    </citation>
    <scope>IDENTIFICATION</scope>
    <source>
        <strain evidence="3">IAEA</strain>
    </source>
</reference>
<organism evidence="3 4">
    <name type="scientific">Glossina brevipalpis</name>
    <dbReference type="NCBI Taxonomy" id="37001"/>
    <lineage>
        <taxon>Eukaryota</taxon>
        <taxon>Metazoa</taxon>
        <taxon>Ecdysozoa</taxon>
        <taxon>Arthropoda</taxon>
        <taxon>Hexapoda</taxon>
        <taxon>Insecta</taxon>
        <taxon>Pterygota</taxon>
        <taxon>Neoptera</taxon>
        <taxon>Endopterygota</taxon>
        <taxon>Diptera</taxon>
        <taxon>Brachycera</taxon>
        <taxon>Muscomorpha</taxon>
        <taxon>Hippoboscoidea</taxon>
        <taxon>Glossinidae</taxon>
        <taxon>Glossina</taxon>
    </lineage>
</organism>
<feature type="compositionally biased region" description="Basic residues" evidence="1">
    <location>
        <begin position="27"/>
        <end position="45"/>
    </location>
</feature>
<proteinExistence type="predicted"/>
<feature type="domain" description="C2H2-type" evidence="2">
    <location>
        <begin position="143"/>
        <end position="165"/>
    </location>
</feature>
<evidence type="ECO:0000259" key="2">
    <source>
        <dbReference type="PROSITE" id="PS00028"/>
    </source>
</evidence>
<feature type="region of interest" description="Disordered" evidence="1">
    <location>
        <begin position="1"/>
        <end position="66"/>
    </location>
</feature>
<dbReference type="Gene3D" id="3.30.160.60">
    <property type="entry name" value="Classic Zinc Finger"/>
    <property type="match status" value="1"/>
</dbReference>
<dbReference type="VEuPathDB" id="VectorBase:GBRI018063"/>
<feature type="compositionally biased region" description="Basic and acidic residues" evidence="1">
    <location>
        <begin position="9"/>
        <end position="26"/>
    </location>
</feature>
<feature type="compositionally biased region" description="Low complexity" evidence="1">
    <location>
        <begin position="57"/>
        <end position="66"/>
    </location>
</feature>
<evidence type="ECO:0000256" key="1">
    <source>
        <dbReference type="SAM" id="MobiDB-lite"/>
    </source>
</evidence>
<evidence type="ECO:0000313" key="3">
    <source>
        <dbReference type="EnsemblMetazoa" id="GBRI018063-PA"/>
    </source>
</evidence>
<sequence length="182" mass="20987">MSNNKHNKGQLDDVSDSKEKTFEGRRVRFPRKAKLRNLRRSARNCRVKDSEKTPQTSQALSSESSQALSLESSNQLKKKSKTDHLYCKYCPISVNTLKELQQHNLRHVPNTSFLCFKCFGVFDYQDELGRHLMQHNLSINFQCNSCRLQFLTKSALVKHCDVKKHDYFQAICMALSSPPTST</sequence>
<dbReference type="AlphaFoldDB" id="A0A1A9WFQ2"/>
<dbReference type="SMART" id="SM00355">
    <property type="entry name" value="ZnF_C2H2"/>
    <property type="match status" value="3"/>
</dbReference>
<reference evidence="4" key="1">
    <citation type="submission" date="2014-03" db="EMBL/GenBank/DDBJ databases">
        <authorList>
            <person name="Aksoy S."/>
            <person name="Warren W."/>
            <person name="Wilson R.K."/>
        </authorList>
    </citation>
    <scope>NUCLEOTIDE SEQUENCE [LARGE SCALE GENOMIC DNA]</scope>
    <source>
        <strain evidence="4">IAEA</strain>
    </source>
</reference>
<keyword evidence="4" id="KW-1185">Reference proteome</keyword>
<evidence type="ECO:0000313" key="4">
    <source>
        <dbReference type="Proteomes" id="UP000091820"/>
    </source>
</evidence>
<dbReference type="EnsemblMetazoa" id="GBRI018063-RA">
    <property type="protein sequence ID" value="GBRI018063-PA"/>
    <property type="gene ID" value="GBRI018063"/>
</dbReference>
<dbReference type="InterPro" id="IPR013087">
    <property type="entry name" value="Znf_C2H2_type"/>
</dbReference>
<dbReference type="STRING" id="37001.A0A1A9WFQ2"/>
<dbReference type="SUPFAM" id="SSF57667">
    <property type="entry name" value="beta-beta-alpha zinc fingers"/>
    <property type="match status" value="1"/>
</dbReference>